<dbReference type="Proteomes" id="UP000651452">
    <property type="component" value="Unassembled WGS sequence"/>
</dbReference>
<dbReference type="GO" id="GO:0071949">
    <property type="term" value="F:FAD binding"/>
    <property type="evidence" value="ECO:0007669"/>
    <property type="project" value="InterPro"/>
</dbReference>
<keyword evidence="10" id="KW-1185">Reference proteome</keyword>
<feature type="domain" description="FAD-binding" evidence="8">
    <location>
        <begin position="6"/>
        <end position="339"/>
    </location>
</feature>
<comment type="similarity">
    <text evidence="3">Belongs to the paxM FAD-dependent monooxygenase family.</text>
</comment>
<dbReference type="EMBL" id="RZGK01000011">
    <property type="protein sequence ID" value="KAF9695678.1"/>
    <property type="molecule type" value="Genomic_DNA"/>
</dbReference>
<keyword evidence="6" id="KW-0560">Oxidoreductase</keyword>
<name>A0A8H7MI00_9PLEO</name>
<protein>
    <recommendedName>
        <fullName evidence="8">FAD-binding domain-containing protein</fullName>
    </recommendedName>
</protein>
<dbReference type="InterPro" id="IPR002938">
    <property type="entry name" value="FAD-bd"/>
</dbReference>
<dbReference type="OrthoDB" id="47494at2759"/>
<keyword evidence="4" id="KW-0285">Flavoprotein</keyword>
<evidence type="ECO:0000256" key="7">
    <source>
        <dbReference type="ARBA" id="ARBA00023033"/>
    </source>
</evidence>
<evidence type="ECO:0000256" key="3">
    <source>
        <dbReference type="ARBA" id="ARBA00007992"/>
    </source>
</evidence>
<gene>
    <name evidence="9" type="ORF">EKO04_006689</name>
</gene>
<dbReference type="Gene3D" id="3.50.50.60">
    <property type="entry name" value="FAD/NAD(P)-binding domain"/>
    <property type="match status" value="1"/>
</dbReference>
<comment type="cofactor">
    <cofactor evidence="1">
        <name>FAD</name>
        <dbReference type="ChEBI" id="CHEBI:57692"/>
    </cofactor>
</comment>
<dbReference type="Pfam" id="PF01494">
    <property type="entry name" value="FAD_binding_3"/>
    <property type="match status" value="1"/>
</dbReference>
<proteinExistence type="inferred from homology"/>
<dbReference type="AlphaFoldDB" id="A0A8H7MI00"/>
<dbReference type="SUPFAM" id="SSF51905">
    <property type="entry name" value="FAD/NAD(P)-binding domain"/>
    <property type="match status" value="1"/>
</dbReference>
<comment type="pathway">
    <text evidence="2">Secondary metabolite biosynthesis.</text>
</comment>
<evidence type="ECO:0000256" key="4">
    <source>
        <dbReference type="ARBA" id="ARBA00022630"/>
    </source>
</evidence>
<dbReference type="PRINTS" id="PR00420">
    <property type="entry name" value="RNGMNOXGNASE"/>
</dbReference>
<evidence type="ECO:0000313" key="9">
    <source>
        <dbReference type="EMBL" id="KAF9695678.1"/>
    </source>
</evidence>
<comment type="caution">
    <text evidence="9">The sequence shown here is derived from an EMBL/GenBank/DDBJ whole genome shotgun (WGS) entry which is preliminary data.</text>
</comment>
<evidence type="ECO:0000259" key="8">
    <source>
        <dbReference type="Pfam" id="PF01494"/>
    </source>
</evidence>
<keyword evidence="5" id="KW-0274">FAD</keyword>
<evidence type="ECO:0000256" key="2">
    <source>
        <dbReference type="ARBA" id="ARBA00005179"/>
    </source>
</evidence>
<dbReference type="InterPro" id="IPR036188">
    <property type="entry name" value="FAD/NAD-bd_sf"/>
</dbReference>
<dbReference type="PANTHER" id="PTHR47178:SF4">
    <property type="entry name" value="FAD-DEPENDENT MONOOXYGENASE APTC"/>
    <property type="match status" value="1"/>
</dbReference>
<sequence>MSQPTISIIGAGIGGLTLGRCLLQRGIRAILYEKAPSSPRHSYAITLQPASYRPLLKALNIDESTFKTRVAVDAGIGGSGVINTEGYGYRSLELASFRAHRGKFEELLREGLDVRWEHTLQNVVQNSGDPLSLEFTNGKSASSDIVIGVEGPHSAIRKQFLPSENPTILPYVAFNGKRRIPGEVFDKLYAAAFSDTTVLELRQGGVVLNISVNEASHKEVSISWIYSRPAQGPSDALHKPNRPNAAAKAIPKEFFDEVEALKELSQPFADVFDAEKLRKERILHWLMRSVLVSRPELQQLADKGILLMGDAVHAEQIIGGGGANGTIEDGVSFAEWIAEKGTTDLTSWYDERYASWQDGQEKSQACIAGIHGEQNAGKKLQQHL</sequence>
<reference evidence="9" key="2">
    <citation type="submission" date="2020-09" db="EMBL/GenBank/DDBJ databases">
        <title>Reference genome assembly for Australian Ascochyta lentis isolate Al4.</title>
        <authorList>
            <person name="Lee R.C."/>
            <person name="Farfan-Caceres L.M."/>
            <person name="Debler J.W."/>
            <person name="Williams A.H."/>
            <person name="Henares B.M."/>
        </authorList>
    </citation>
    <scope>NUCLEOTIDE SEQUENCE</scope>
    <source>
        <strain evidence="9">Al4</strain>
    </source>
</reference>
<dbReference type="PANTHER" id="PTHR47178">
    <property type="entry name" value="MONOOXYGENASE, FAD-BINDING"/>
    <property type="match status" value="1"/>
</dbReference>
<evidence type="ECO:0000256" key="5">
    <source>
        <dbReference type="ARBA" id="ARBA00022827"/>
    </source>
</evidence>
<keyword evidence="7" id="KW-0503">Monooxygenase</keyword>
<accession>A0A8H7MI00</accession>
<evidence type="ECO:0000313" key="10">
    <source>
        <dbReference type="Proteomes" id="UP000651452"/>
    </source>
</evidence>
<evidence type="ECO:0000256" key="1">
    <source>
        <dbReference type="ARBA" id="ARBA00001974"/>
    </source>
</evidence>
<dbReference type="GO" id="GO:0004497">
    <property type="term" value="F:monooxygenase activity"/>
    <property type="evidence" value="ECO:0007669"/>
    <property type="project" value="UniProtKB-KW"/>
</dbReference>
<reference evidence="9" key="1">
    <citation type="submission" date="2018-12" db="EMBL/GenBank/DDBJ databases">
        <authorList>
            <person name="Syme R.A."/>
            <person name="Farfan-Caceres L."/>
            <person name="Lichtenzveig J."/>
        </authorList>
    </citation>
    <scope>NUCLEOTIDE SEQUENCE</scope>
    <source>
        <strain evidence="9">Al4</strain>
    </source>
</reference>
<evidence type="ECO:0000256" key="6">
    <source>
        <dbReference type="ARBA" id="ARBA00023002"/>
    </source>
</evidence>
<organism evidence="9 10">
    <name type="scientific">Ascochyta lentis</name>
    <dbReference type="NCBI Taxonomy" id="205686"/>
    <lineage>
        <taxon>Eukaryota</taxon>
        <taxon>Fungi</taxon>
        <taxon>Dikarya</taxon>
        <taxon>Ascomycota</taxon>
        <taxon>Pezizomycotina</taxon>
        <taxon>Dothideomycetes</taxon>
        <taxon>Pleosporomycetidae</taxon>
        <taxon>Pleosporales</taxon>
        <taxon>Pleosporineae</taxon>
        <taxon>Didymellaceae</taxon>
        <taxon>Ascochyta</taxon>
    </lineage>
</organism>